<accession>W4JPB8</accession>
<dbReference type="RefSeq" id="XP_009552832.1">
    <property type="nucleotide sequence ID" value="XM_009554537.1"/>
</dbReference>
<reference evidence="1 2" key="1">
    <citation type="journal article" date="2012" name="New Phytol.">
        <title>Insight into trade-off between wood decay and parasitism from the genome of a fungal forest pathogen.</title>
        <authorList>
            <person name="Olson A."/>
            <person name="Aerts A."/>
            <person name="Asiegbu F."/>
            <person name="Belbahri L."/>
            <person name="Bouzid O."/>
            <person name="Broberg A."/>
            <person name="Canback B."/>
            <person name="Coutinho P.M."/>
            <person name="Cullen D."/>
            <person name="Dalman K."/>
            <person name="Deflorio G."/>
            <person name="van Diepen L.T."/>
            <person name="Dunand C."/>
            <person name="Duplessis S."/>
            <person name="Durling M."/>
            <person name="Gonthier P."/>
            <person name="Grimwood J."/>
            <person name="Fossdal C.G."/>
            <person name="Hansson D."/>
            <person name="Henrissat B."/>
            <person name="Hietala A."/>
            <person name="Himmelstrand K."/>
            <person name="Hoffmeister D."/>
            <person name="Hogberg N."/>
            <person name="James T.Y."/>
            <person name="Karlsson M."/>
            <person name="Kohler A."/>
            <person name="Kues U."/>
            <person name="Lee Y.H."/>
            <person name="Lin Y.C."/>
            <person name="Lind M."/>
            <person name="Lindquist E."/>
            <person name="Lombard V."/>
            <person name="Lucas S."/>
            <person name="Lunden K."/>
            <person name="Morin E."/>
            <person name="Murat C."/>
            <person name="Park J."/>
            <person name="Raffaello T."/>
            <person name="Rouze P."/>
            <person name="Salamov A."/>
            <person name="Schmutz J."/>
            <person name="Solheim H."/>
            <person name="Stahlberg J."/>
            <person name="Velez H."/>
            <person name="de Vries R.P."/>
            <person name="Wiebenga A."/>
            <person name="Woodward S."/>
            <person name="Yakovlev I."/>
            <person name="Garbelotto M."/>
            <person name="Martin F."/>
            <person name="Grigoriev I.V."/>
            <person name="Stenlid J."/>
        </authorList>
    </citation>
    <scope>NUCLEOTIDE SEQUENCE [LARGE SCALE GENOMIC DNA]</scope>
    <source>
        <strain evidence="1 2">TC 32-1</strain>
    </source>
</reference>
<dbReference type="EMBL" id="KI925466">
    <property type="protein sequence ID" value="ETW75412.1"/>
    <property type="molecule type" value="Genomic_DNA"/>
</dbReference>
<organism evidence="1 2">
    <name type="scientific">Heterobasidion irregulare (strain TC 32-1)</name>
    <dbReference type="NCBI Taxonomy" id="747525"/>
    <lineage>
        <taxon>Eukaryota</taxon>
        <taxon>Fungi</taxon>
        <taxon>Dikarya</taxon>
        <taxon>Basidiomycota</taxon>
        <taxon>Agaricomycotina</taxon>
        <taxon>Agaricomycetes</taxon>
        <taxon>Russulales</taxon>
        <taxon>Bondarzewiaceae</taxon>
        <taxon>Heterobasidion</taxon>
        <taxon>Heterobasidion annosum species complex</taxon>
    </lineage>
</organism>
<dbReference type="GeneID" id="20671588"/>
<keyword evidence="2" id="KW-1185">Reference proteome</keyword>
<gene>
    <name evidence="1" type="ORF">HETIRDRAFT_330567</name>
</gene>
<proteinExistence type="predicted"/>
<dbReference type="HOGENOM" id="CLU_2512915_0_0_1"/>
<dbReference type="KEGG" id="hir:HETIRDRAFT_330567"/>
<evidence type="ECO:0000313" key="1">
    <source>
        <dbReference type="EMBL" id="ETW75412.1"/>
    </source>
</evidence>
<sequence length="85" mass="9495">MHPRESSHGGAWYVNSVSQKMMRCTIRGGASVWSASASESESESAVYVVDRVFLLRVYSIDALCSVMDRCKAYCIQQWPHGPTHV</sequence>
<protein>
    <submittedName>
        <fullName evidence="1">Uncharacterized protein</fullName>
    </submittedName>
</protein>
<dbReference type="InParanoid" id="W4JPB8"/>
<evidence type="ECO:0000313" key="2">
    <source>
        <dbReference type="Proteomes" id="UP000030671"/>
    </source>
</evidence>
<dbReference type="AlphaFoldDB" id="W4JPB8"/>
<name>W4JPB8_HETIT</name>
<dbReference type="Proteomes" id="UP000030671">
    <property type="component" value="Unassembled WGS sequence"/>
</dbReference>